<accession>A0A0C9ZCG8</accession>
<dbReference type="Proteomes" id="UP000054018">
    <property type="component" value="Unassembled WGS sequence"/>
</dbReference>
<feature type="region of interest" description="Disordered" evidence="1">
    <location>
        <begin position="1"/>
        <end position="47"/>
    </location>
</feature>
<feature type="compositionally biased region" description="Polar residues" evidence="1">
    <location>
        <begin position="24"/>
        <end position="34"/>
    </location>
</feature>
<name>A0A0C9ZCG8_9AGAM</name>
<dbReference type="HOGENOM" id="CLU_2475038_0_0_1"/>
<feature type="compositionally biased region" description="Basic and acidic residues" evidence="1">
    <location>
        <begin position="75"/>
        <end position="88"/>
    </location>
</feature>
<evidence type="ECO:0000313" key="3">
    <source>
        <dbReference type="Proteomes" id="UP000054018"/>
    </source>
</evidence>
<organism evidence="2 3">
    <name type="scientific">Pisolithus microcarpus 441</name>
    <dbReference type="NCBI Taxonomy" id="765257"/>
    <lineage>
        <taxon>Eukaryota</taxon>
        <taxon>Fungi</taxon>
        <taxon>Dikarya</taxon>
        <taxon>Basidiomycota</taxon>
        <taxon>Agaricomycotina</taxon>
        <taxon>Agaricomycetes</taxon>
        <taxon>Agaricomycetidae</taxon>
        <taxon>Boletales</taxon>
        <taxon>Sclerodermatineae</taxon>
        <taxon>Pisolithaceae</taxon>
        <taxon>Pisolithus</taxon>
    </lineage>
</organism>
<keyword evidence="3" id="KW-1185">Reference proteome</keyword>
<dbReference type="AlphaFoldDB" id="A0A0C9ZCG8"/>
<evidence type="ECO:0000313" key="2">
    <source>
        <dbReference type="EMBL" id="KIK23629.1"/>
    </source>
</evidence>
<feature type="region of interest" description="Disordered" evidence="1">
    <location>
        <begin position="67"/>
        <end position="88"/>
    </location>
</feature>
<dbReference type="OrthoDB" id="2210012at2759"/>
<dbReference type="EMBL" id="KN833724">
    <property type="protein sequence ID" value="KIK23629.1"/>
    <property type="molecule type" value="Genomic_DNA"/>
</dbReference>
<feature type="compositionally biased region" description="Polar residues" evidence="1">
    <location>
        <begin position="8"/>
        <end position="17"/>
    </location>
</feature>
<reference evidence="2 3" key="1">
    <citation type="submission" date="2014-04" db="EMBL/GenBank/DDBJ databases">
        <authorList>
            <consortium name="DOE Joint Genome Institute"/>
            <person name="Kuo A."/>
            <person name="Kohler A."/>
            <person name="Costa M.D."/>
            <person name="Nagy L.G."/>
            <person name="Floudas D."/>
            <person name="Copeland A."/>
            <person name="Barry K.W."/>
            <person name="Cichocki N."/>
            <person name="Veneault-Fourrey C."/>
            <person name="LaButti K."/>
            <person name="Lindquist E.A."/>
            <person name="Lipzen A."/>
            <person name="Lundell T."/>
            <person name="Morin E."/>
            <person name="Murat C."/>
            <person name="Sun H."/>
            <person name="Tunlid A."/>
            <person name="Henrissat B."/>
            <person name="Grigoriev I.V."/>
            <person name="Hibbett D.S."/>
            <person name="Martin F."/>
            <person name="Nordberg H.P."/>
            <person name="Cantor M.N."/>
            <person name="Hua S.X."/>
        </authorList>
    </citation>
    <scope>NUCLEOTIDE SEQUENCE [LARGE SCALE GENOMIC DNA]</scope>
    <source>
        <strain evidence="2 3">441</strain>
    </source>
</reference>
<reference evidence="3" key="2">
    <citation type="submission" date="2015-01" db="EMBL/GenBank/DDBJ databases">
        <title>Evolutionary Origins and Diversification of the Mycorrhizal Mutualists.</title>
        <authorList>
            <consortium name="DOE Joint Genome Institute"/>
            <consortium name="Mycorrhizal Genomics Consortium"/>
            <person name="Kohler A."/>
            <person name="Kuo A."/>
            <person name="Nagy L.G."/>
            <person name="Floudas D."/>
            <person name="Copeland A."/>
            <person name="Barry K.W."/>
            <person name="Cichocki N."/>
            <person name="Veneault-Fourrey C."/>
            <person name="LaButti K."/>
            <person name="Lindquist E.A."/>
            <person name="Lipzen A."/>
            <person name="Lundell T."/>
            <person name="Morin E."/>
            <person name="Murat C."/>
            <person name="Riley R."/>
            <person name="Ohm R."/>
            <person name="Sun H."/>
            <person name="Tunlid A."/>
            <person name="Henrissat B."/>
            <person name="Grigoriev I.V."/>
            <person name="Hibbett D.S."/>
            <person name="Martin F."/>
        </authorList>
    </citation>
    <scope>NUCLEOTIDE SEQUENCE [LARGE SCALE GENOMIC DNA]</scope>
    <source>
        <strain evidence="3">441</strain>
    </source>
</reference>
<feature type="non-terminal residue" evidence="2">
    <location>
        <position position="88"/>
    </location>
</feature>
<gene>
    <name evidence="2" type="ORF">PISMIDRAFT_679073</name>
</gene>
<feature type="compositionally biased region" description="Low complexity" evidence="1">
    <location>
        <begin position="35"/>
        <end position="47"/>
    </location>
</feature>
<sequence>MADATPRPTLSVSSPTQVRAFHTPASSRTYSQAKSTTPSEASTSLTSLLSEPMVVTPAEECRFGAGFSSLVPPWAHRDRTRSSAPRED</sequence>
<evidence type="ECO:0000256" key="1">
    <source>
        <dbReference type="SAM" id="MobiDB-lite"/>
    </source>
</evidence>
<protein>
    <submittedName>
        <fullName evidence="2">Uncharacterized protein</fullName>
    </submittedName>
</protein>
<proteinExistence type="predicted"/>